<gene>
    <name evidence="1" type="ORF">PHY01_01940</name>
</gene>
<accession>A0A4Y3WI76</accession>
<evidence type="ECO:0000313" key="2">
    <source>
        <dbReference type="Proteomes" id="UP000320338"/>
    </source>
</evidence>
<protein>
    <recommendedName>
        <fullName evidence="3">CTP synthase</fullName>
    </recommendedName>
</protein>
<dbReference type="RefSeq" id="WP_141276243.1">
    <property type="nucleotide sequence ID" value="NZ_BAAARZ010000017.1"/>
</dbReference>
<dbReference type="OrthoDB" id="5517693at2"/>
<keyword evidence="2" id="KW-1185">Reference proteome</keyword>
<dbReference type="Proteomes" id="UP000320338">
    <property type="component" value="Unassembled WGS sequence"/>
</dbReference>
<dbReference type="AlphaFoldDB" id="A0A4Y3WI76"/>
<evidence type="ECO:0000313" key="1">
    <source>
        <dbReference type="EMBL" id="GEC17911.1"/>
    </source>
</evidence>
<evidence type="ECO:0008006" key="3">
    <source>
        <dbReference type="Google" id="ProtNLM"/>
    </source>
</evidence>
<reference evidence="1 2" key="1">
    <citation type="submission" date="2019-06" db="EMBL/GenBank/DDBJ databases">
        <title>Whole genome shotgun sequence of Pseudonocardia hydrocarbonoxydans NBRC 14498.</title>
        <authorList>
            <person name="Hosoyama A."/>
            <person name="Uohara A."/>
            <person name="Ohji S."/>
            <person name="Ichikawa N."/>
        </authorList>
    </citation>
    <scope>NUCLEOTIDE SEQUENCE [LARGE SCALE GENOMIC DNA]</scope>
    <source>
        <strain evidence="1 2">NBRC 14498</strain>
    </source>
</reference>
<organism evidence="1 2">
    <name type="scientific">Pseudonocardia hydrocarbonoxydans</name>
    <dbReference type="NCBI Taxonomy" id="76726"/>
    <lineage>
        <taxon>Bacteria</taxon>
        <taxon>Bacillati</taxon>
        <taxon>Actinomycetota</taxon>
        <taxon>Actinomycetes</taxon>
        <taxon>Pseudonocardiales</taxon>
        <taxon>Pseudonocardiaceae</taxon>
        <taxon>Pseudonocardia</taxon>
    </lineage>
</organism>
<comment type="caution">
    <text evidence="1">The sequence shown here is derived from an EMBL/GenBank/DDBJ whole genome shotgun (WGS) entry which is preliminary data.</text>
</comment>
<sequence>MDPLLHRRALLAGGAAPHEVRRQLRLGELVGVRRGRYVAGLLPPRAEQRHLLHVRAAVTELAPDAVVSHVSAAVVHGLPVWNADLSRVHATRDRRSGARRSTVTHLHAARLDPDEVVVVAGLRVTSVARTVLDVARSLPFDAGLVVADAALHRHLVTREELADSLLCAERRRGAPAAARVLAFADPGSMSVGETRSRIALRDAGLPAPVLQWRVCASDGTEVARTDFGWPERRTVGEFDGRLKYGRSLRPGQDVAEVLFEEKRREDTVRAEDLGMVRWVWADIDRFAPVAERLWRTFR</sequence>
<proteinExistence type="predicted"/>
<dbReference type="EMBL" id="BJNG01000001">
    <property type="protein sequence ID" value="GEC17911.1"/>
    <property type="molecule type" value="Genomic_DNA"/>
</dbReference>
<name>A0A4Y3WI76_9PSEU</name>